<evidence type="ECO:0000256" key="2">
    <source>
        <dbReference type="ARBA" id="ARBA00023002"/>
    </source>
</evidence>
<keyword evidence="1" id="KW-0479">Metal-binding</keyword>
<evidence type="ECO:0000256" key="3">
    <source>
        <dbReference type="ARBA" id="ARBA00023027"/>
    </source>
</evidence>
<keyword evidence="2" id="KW-0560">Oxidoreductase</keyword>
<dbReference type="SUPFAM" id="SSF53659">
    <property type="entry name" value="Isocitrate/Isopropylmalate dehydrogenase-like"/>
    <property type="match status" value="1"/>
</dbReference>
<protein>
    <submittedName>
        <fullName evidence="4">4-hydroxythreonine-4-phosphate dehydrogenase PdxA</fullName>
    </submittedName>
</protein>
<dbReference type="GO" id="GO:0016491">
    <property type="term" value="F:oxidoreductase activity"/>
    <property type="evidence" value="ECO:0007669"/>
    <property type="project" value="UniProtKB-KW"/>
</dbReference>
<dbReference type="PANTHER" id="PTHR30004:SF6">
    <property type="entry name" value="D-THREONATE 4-PHOSPHATE DEHYDROGENASE"/>
    <property type="match status" value="1"/>
</dbReference>
<dbReference type="GO" id="GO:0051287">
    <property type="term" value="F:NAD binding"/>
    <property type="evidence" value="ECO:0007669"/>
    <property type="project" value="InterPro"/>
</dbReference>
<dbReference type="OrthoDB" id="9801783at2"/>
<dbReference type="EMBL" id="PDUD01000064">
    <property type="protein sequence ID" value="PHN01070.1"/>
    <property type="molecule type" value="Genomic_DNA"/>
</dbReference>
<gene>
    <name evidence="4" type="primary">pdxA</name>
    <name evidence="4" type="ORF">CRP01_39000</name>
</gene>
<organism evidence="4 5">
    <name type="scientific">Flavilitoribacter nigricans (strain ATCC 23147 / DSM 23189 / NBRC 102662 / NCIMB 1420 / SS-2)</name>
    <name type="common">Lewinella nigricans</name>
    <dbReference type="NCBI Taxonomy" id="1122177"/>
    <lineage>
        <taxon>Bacteria</taxon>
        <taxon>Pseudomonadati</taxon>
        <taxon>Bacteroidota</taxon>
        <taxon>Saprospiria</taxon>
        <taxon>Saprospirales</taxon>
        <taxon>Lewinellaceae</taxon>
        <taxon>Flavilitoribacter</taxon>
    </lineage>
</organism>
<evidence type="ECO:0000313" key="5">
    <source>
        <dbReference type="Proteomes" id="UP000223913"/>
    </source>
</evidence>
<dbReference type="RefSeq" id="WP_099155529.1">
    <property type="nucleotide sequence ID" value="NZ_PDUD01000064.1"/>
</dbReference>
<name>A0A2D0MY15_FLAN2</name>
<reference evidence="4 5" key="1">
    <citation type="submission" date="2017-10" db="EMBL/GenBank/DDBJ databases">
        <title>The draft genome sequence of Lewinella nigricans NBRC 102662.</title>
        <authorList>
            <person name="Wang K."/>
        </authorList>
    </citation>
    <scope>NUCLEOTIDE SEQUENCE [LARGE SCALE GENOMIC DNA]</scope>
    <source>
        <strain evidence="4 5">NBRC 102662</strain>
    </source>
</reference>
<proteinExistence type="predicted"/>
<comment type="caution">
    <text evidence="4">The sequence shown here is derived from an EMBL/GenBank/DDBJ whole genome shotgun (WGS) entry which is preliminary data.</text>
</comment>
<dbReference type="Pfam" id="PF04166">
    <property type="entry name" value="PdxA"/>
    <property type="match status" value="1"/>
</dbReference>
<dbReference type="PANTHER" id="PTHR30004">
    <property type="entry name" value="4-HYDROXYTHREONINE-4-PHOSPHATE DEHYDROGENASE"/>
    <property type="match status" value="1"/>
</dbReference>
<dbReference type="Gene3D" id="3.40.718.10">
    <property type="entry name" value="Isopropylmalate Dehydrogenase"/>
    <property type="match status" value="1"/>
</dbReference>
<sequence length="358" mass="39434">MEKVKVGISIGDINGVGLEVIIKTLGATQLLNYCTPVIYGSSKVISYHKNIVDDDFHFHSIRAADQAQEGKINIVNCWQENVNITLGKATKEGGEYALRSLDTATKDLKAGLVDALITAPINKEAMKMADFKFTGHTEFLTYMLEGKENLMFMVNESLRIGLVTNHIPLEQVSALLNKDLIIRKLKIMHESLQMDFGIERPTIAVLGLNPHASDNGVIGDDEEKKIRPAIVECKKKGMLISGPFPADGFFGSKQYVKYDAILAMYHDQGLVPFKLLSFGEGINFTAGLGKVRTSPDHGTGYDIAGKNTADPSSFRRALFLAIDVVRNRFNYTDMHANVLVKREQPQEEANAGSLPESS</sequence>
<dbReference type="InterPro" id="IPR005255">
    <property type="entry name" value="PdxA_fam"/>
</dbReference>
<keyword evidence="3" id="KW-0520">NAD</keyword>
<accession>A0A2D0MY15</accession>
<dbReference type="Proteomes" id="UP000223913">
    <property type="component" value="Unassembled WGS sequence"/>
</dbReference>
<keyword evidence="5" id="KW-1185">Reference proteome</keyword>
<dbReference type="NCBIfam" id="TIGR00557">
    <property type="entry name" value="pdxA"/>
    <property type="match status" value="1"/>
</dbReference>
<dbReference type="GO" id="GO:0046872">
    <property type="term" value="F:metal ion binding"/>
    <property type="evidence" value="ECO:0007669"/>
    <property type="project" value="UniProtKB-KW"/>
</dbReference>
<dbReference type="AlphaFoldDB" id="A0A2D0MY15"/>
<evidence type="ECO:0000256" key="1">
    <source>
        <dbReference type="ARBA" id="ARBA00022723"/>
    </source>
</evidence>
<evidence type="ECO:0000313" key="4">
    <source>
        <dbReference type="EMBL" id="PHN01070.1"/>
    </source>
</evidence>